<proteinExistence type="predicted"/>
<dbReference type="AlphaFoldDB" id="A0A6J4RVK7"/>
<dbReference type="SMART" id="SM00530">
    <property type="entry name" value="HTH_XRE"/>
    <property type="match status" value="1"/>
</dbReference>
<dbReference type="Gene3D" id="1.10.260.40">
    <property type="entry name" value="lambda repressor-like DNA-binding domains"/>
    <property type="match status" value="1"/>
</dbReference>
<dbReference type="GO" id="GO:0003677">
    <property type="term" value="F:DNA binding"/>
    <property type="evidence" value="ECO:0007669"/>
    <property type="project" value="InterPro"/>
</dbReference>
<organism evidence="2">
    <name type="scientific">uncultured Rubrobacteraceae bacterium</name>
    <dbReference type="NCBI Taxonomy" id="349277"/>
    <lineage>
        <taxon>Bacteria</taxon>
        <taxon>Bacillati</taxon>
        <taxon>Actinomycetota</taxon>
        <taxon>Rubrobacteria</taxon>
        <taxon>Rubrobacterales</taxon>
        <taxon>Rubrobacteraceae</taxon>
        <taxon>environmental samples</taxon>
    </lineage>
</organism>
<dbReference type="SUPFAM" id="SSF47413">
    <property type="entry name" value="lambda repressor-like DNA-binding domains"/>
    <property type="match status" value="1"/>
</dbReference>
<protein>
    <recommendedName>
        <fullName evidence="1">HTH cro/C1-type domain-containing protein</fullName>
    </recommendedName>
</protein>
<dbReference type="CDD" id="cd00093">
    <property type="entry name" value="HTH_XRE"/>
    <property type="match status" value="1"/>
</dbReference>
<dbReference type="PROSITE" id="PS50943">
    <property type="entry name" value="HTH_CROC1"/>
    <property type="match status" value="1"/>
</dbReference>
<accession>A0A6J4RVK7</accession>
<reference evidence="2" key="1">
    <citation type="submission" date="2020-02" db="EMBL/GenBank/DDBJ databases">
        <authorList>
            <person name="Meier V. D."/>
        </authorList>
    </citation>
    <scope>NUCLEOTIDE SEQUENCE</scope>
    <source>
        <strain evidence="2">AVDCRST_MAG02</strain>
    </source>
</reference>
<name>A0A6J4RVK7_9ACTN</name>
<feature type="domain" description="HTH cro/C1-type" evidence="1">
    <location>
        <begin position="4"/>
        <end position="59"/>
    </location>
</feature>
<evidence type="ECO:0000313" key="2">
    <source>
        <dbReference type="EMBL" id="CAA9476366.1"/>
    </source>
</evidence>
<sequence length="62" mass="6664">MSKVKELRAEHVMSLRELAEAAGVSKDTIWRLESGTSTNAHPSTIRKLAKAFGVAPSELAGK</sequence>
<dbReference type="InterPro" id="IPR001387">
    <property type="entry name" value="Cro/C1-type_HTH"/>
</dbReference>
<evidence type="ECO:0000259" key="1">
    <source>
        <dbReference type="PROSITE" id="PS50943"/>
    </source>
</evidence>
<dbReference type="InterPro" id="IPR010982">
    <property type="entry name" value="Lambda_DNA-bd_dom_sf"/>
</dbReference>
<gene>
    <name evidence="2" type="ORF">AVDCRST_MAG02-4148</name>
</gene>
<dbReference type="EMBL" id="CADCVH010000115">
    <property type="protein sequence ID" value="CAA9476366.1"/>
    <property type="molecule type" value="Genomic_DNA"/>
</dbReference>
<dbReference type="Pfam" id="PF01381">
    <property type="entry name" value="HTH_3"/>
    <property type="match status" value="1"/>
</dbReference>